<reference evidence="3 4" key="1">
    <citation type="submission" date="2024-05" db="EMBL/GenBank/DDBJ databases">
        <authorList>
            <consortium name="Candidatus Magnetaquicoccaceae bacterium FCR-1 genome sequencing consortium"/>
            <person name="Shimoshige H."/>
            <person name="Shimamura S."/>
            <person name="Taoka A."/>
            <person name="Kobayashi H."/>
            <person name="Maekawa T."/>
        </authorList>
    </citation>
    <scope>NUCLEOTIDE SEQUENCE [LARGE SCALE GENOMIC DNA]</scope>
    <source>
        <strain evidence="3 4">FCR-1</strain>
    </source>
</reference>
<feature type="domain" description="DUF362" evidence="2">
    <location>
        <begin position="106"/>
        <end position="300"/>
    </location>
</feature>
<organism evidence="3 4">
    <name type="scientific">Candidatus Magnetaquiglobus chichijimensis</name>
    <dbReference type="NCBI Taxonomy" id="3141448"/>
    <lineage>
        <taxon>Bacteria</taxon>
        <taxon>Pseudomonadati</taxon>
        <taxon>Pseudomonadota</taxon>
        <taxon>Magnetococcia</taxon>
        <taxon>Magnetococcales</taxon>
        <taxon>Candidatus Magnetaquicoccaceae</taxon>
        <taxon>Candidatus Magnetaquiglobus</taxon>
    </lineage>
</organism>
<name>A0ABQ0C6D9_9PROT</name>
<keyword evidence="4" id="KW-1185">Reference proteome</keyword>
<dbReference type="Pfam" id="PF04015">
    <property type="entry name" value="DUF362"/>
    <property type="match status" value="1"/>
</dbReference>
<evidence type="ECO:0000313" key="3">
    <source>
        <dbReference type="EMBL" id="GAB0056455.1"/>
    </source>
</evidence>
<sequence>MAERKRGSEIIEKIEPPMDRRAFLRRVAGLSGVAVGLASGGYLAFSDRPVREPEVKPLRFKDFRVPPDALHPVMAVARGQRVEAMARAAIDKLGGVNRFIQKGDRVLLKPNVGWDRQPEQAANTGPELVEAMVRICREAGAKSVWVTDVSLNDPKRCFARSGIEAATLNAGGNVRLPGREDFLATDMGGKVLKVWPVARFFHEVDKVINLPIVKHHSLSGCTLAMKNWYGVIGGQRNRLHQAIHDSIVDLAAAVRPTLTVMDATRVLKRNGPTGGNPADVVREETLIASLDEVALDSFCLGFLDLTPEAVPFLAMAQARGLGQVSWRELNVAQFQVG</sequence>
<proteinExistence type="predicted"/>
<dbReference type="RefSeq" id="WP_420904163.1">
    <property type="nucleotide sequence ID" value="NZ_BAAFGK010000002.1"/>
</dbReference>
<protein>
    <recommendedName>
        <fullName evidence="2">DUF362 domain-containing protein</fullName>
    </recommendedName>
</protein>
<accession>A0ABQ0C6D9</accession>
<evidence type="ECO:0000259" key="2">
    <source>
        <dbReference type="Pfam" id="PF04015"/>
    </source>
</evidence>
<keyword evidence="1" id="KW-0472">Membrane</keyword>
<evidence type="ECO:0000256" key="1">
    <source>
        <dbReference type="SAM" id="Phobius"/>
    </source>
</evidence>
<evidence type="ECO:0000313" key="4">
    <source>
        <dbReference type="Proteomes" id="UP001628193"/>
    </source>
</evidence>
<keyword evidence="1" id="KW-0812">Transmembrane</keyword>
<dbReference type="Proteomes" id="UP001628193">
    <property type="component" value="Unassembled WGS sequence"/>
</dbReference>
<reference evidence="3 4" key="2">
    <citation type="submission" date="2024-09" db="EMBL/GenBank/DDBJ databases">
        <title>Draft genome sequence of Candidatus Magnetaquicoccaceae bacterium FCR-1.</title>
        <authorList>
            <person name="Shimoshige H."/>
            <person name="Shimamura S."/>
            <person name="Taoka A."/>
            <person name="Kobayashi H."/>
            <person name="Maekawa T."/>
        </authorList>
    </citation>
    <scope>NUCLEOTIDE SEQUENCE [LARGE SCALE GENOMIC DNA]</scope>
    <source>
        <strain evidence="3 4">FCR-1</strain>
    </source>
</reference>
<dbReference type="EMBL" id="BAAFGK010000002">
    <property type="protein sequence ID" value="GAB0056455.1"/>
    <property type="molecule type" value="Genomic_DNA"/>
</dbReference>
<keyword evidence="1" id="KW-1133">Transmembrane helix</keyword>
<comment type="caution">
    <text evidence="3">The sequence shown here is derived from an EMBL/GenBank/DDBJ whole genome shotgun (WGS) entry which is preliminary data.</text>
</comment>
<dbReference type="InterPro" id="IPR007160">
    <property type="entry name" value="DUF362"/>
</dbReference>
<gene>
    <name evidence="3" type="ORF">SIID45300_00763</name>
</gene>
<feature type="transmembrane region" description="Helical" evidence="1">
    <location>
        <begin position="27"/>
        <end position="45"/>
    </location>
</feature>